<accession>A0A6A4SG20</accession>
<dbReference type="AlphaFoldDB" id="A0A6A4SG20"/>
<organism evidence="1 2">
    <name type="scientific">Scophthalmus maximus</name>
    <name type="common">Turbot</name>
    <name type="synonym">Psetta maxima</name>
    <dbReference type="NCBI Taxonomy" id="52904"/>
    <lineage>
        <taxon>Eukaryota</taxon>
        <taxon>Metazoa</taxon>
        <taxon>Chordata</taxon>
        <taxon>Craniata</taxon>
        <taxon>Vertebrata</taxon>
        <taxon>Euteleostomi</taxon>
        <taxon>Actinopterygii</taxon>
        <taxon>Neopterygii</taxon>
        <taxon>Teleostei</taxon>
        <taxon>Neoteleostei</taxon>
        <taxon>Acanthomorphata</taxon>
        <taxon>Carangaria</taxon>
        <taxon>Pleuronectiformes</taxon>
        <taxon>Pleuronectoidei</taxon>
        <taxon>Scophthalmidae</taxon>
        <taxon>Scophthalmus</taxon>
    </lineage>
</organism>
<dbReference type="Proteomes" id="UP000438429">
    <property type="component" value="Unassembled WGS sequence"/>
</dbReference>
<gene>
    <name evidence="1" type="ORF">F2P81_018969</name>
</gene>
<name>A0A6A4SG20_SCOMX</name>
<comment type="caution">
    <text evidence="1">The sequence shown here is derived from an EMBL/GenBank/DDBJ whole genome shotgun (WGS) entry which is preliminary data.</text>
</comment>
<proteinExistence type="predicted"/>
<reference evidence="1 2" key="1">
    <citation type="submission" date="2019-06" db="EMBL/GenBank/DDBJ databases">
        <title>Draft genomes of female and male turbot (Scophthalmus maximus).</title>
        <authorList>
            <person name="Xu H."/>
            <person name="Xu X.-W."/>
            <person name="Shao C."/>
            <person name="Chen S."/>
        </authorList>
    </citation>
    <scope>NUCLEOTIDE SEQUENCE [LARGE SCALE GENOMIC DNA]</scope>
    <source>
        <strain evidence="1">Ysfricsl-2016a</strain>
        <tissue evidence="1">Blood</tissue>
    </source>
</reference>
<sequence length="81" mass="8864">MCRDVMTSCDVARRGADKGRSAEREVGELPTNVEVNARPAVSIGVYLLVRGISDLNVSPLSKLNDVSVLFTVHFLTQTFLK</sequence>
<dbReference type="EMBL" id="VEVO01000016">
    <property type="protein sequence ID" value="KAF0029864.1"/>
    <property type="molecule type" value="Genomic_DNA"/>
</dbReference>
<evidence type="ECO:0000313" key="2">
    <source>
        <dbReference type="Proteomes" id="UP000438429"/>
    </source>
</evidence>
<evidence type="ECO:0000313" key="1">
    <source>
        <dbReference type="EMBL" id="KAF0029864.1"/>
    </source>
</evidence>
<protein>
    <submittedName>
        <fullName evidence="1">Uncharacterized protein</fullName>
    </submittedName>
</protein>